<gene>
    <name evidence="4" type="ORF">EJB05_04636</name>
    <name evidence="5" type="ORF">EJB05_04646</name>
</gene>
<evidence type="ECO:0000313" key="5">
    <source>
        <dbReference type="EMBL" id="TVU45171.1"/>
    </source>
</evidence>
<dbReference type="Pfam" id="PF00571">
    <property type="entry name" value="CBS"/>
    <property type="match status" value="2"/>
</dbReference>
<evidence type="ECO:0000256" key="2">
    <source>
        <dbReference type="PROSITE-ProRule" id="PRU00703"/>
    </source>
</evidence>
<dbReference type="PANTHER" id="PTHR43080:SF2">
    <property type="entry name" value="CBS DOMAIN-CONTAINING PROTEIN"/>
    <property type="match status" value="1"/>
</dbReference>
<dbReference type="OrthoDB" id="418595at2759"/>
<dbReference type="Gene3D" id="3.10.580.10">
    <property type="entry name" value="CBS-domain"/>
    <property type="match status" value="1"/>
</dbReference>
<accession>A0A5J9WAY5</accession>
<dbReference type="SMART" id="SM00116">
    <property type="entry name" value="CBS"/>
    <property type="match status" value="2"/>
</dbReference>
<dbReference type="PROSITE" id="PS51371">
    <property type="entry name" value="CBS"/>
    <property type="match status" value="2"/>
</dbReference>
<dbReference type="CDD" id="cd04623">
    <property type="entry name" value="CBS_pair_bac_euk"/>
    <property type="match status" value="1"/>
</dbReference>
<evidence type="ECO:0000313" key="4">
    <source>
        <dbReference type="EMBL" id="TVU45161.1"/>
    </source>
</evidence>
<dbReference type="InterPro" id="IPR044725">
    <property type="entry name" value="CBSX3_CBS_dom"/>
</dbReference>
<dbReference type="AlphaFoldDB" id="A0A5J9WAY5"/>
<evidence type="ECO:0000259" key="3">
    <source>
        <dbReference type="PROSITE" id="PS51371"/>
    </source>
</evidence>
<dbReference type="Gramene" id="TVU45171">
    <property type="protein sequence ID" value="TVU45171"/>
    <property type="gene ID" value="EJB05_04646"/>
</dbReference>
<dbReference type="SUPFAM" id="SSF54631">
    <property type="entry name" value="CBS-domain pair"/>
    <property type="match status" value="1"/>
</dbReference>
<dbReference type="InterPro" id="IPR046342">
    <property type="entry name" value="CBS_dom_sf"/>
</dbReference>
<dbReference type="Gramene" id="TVU45161">
    <property type="protein sequence ID" value="TVU45161"/>
    <property type="gene ID" value="EJB05_04636"/>
</dbReference>
<proteinExistence type="predicted"/>
<evidence type="ECO:0000313" key="6">
    <source>
        <dbReference type="Proteomes" id="UP000324897"/>
    </source>
</evidence>
<dbReference type="InterPro" id="IPR000644">
    <property type="entry name" value="CBS_dom"/>
</dbReference>
<dbReference type="PANTHER" id="PTHR43080">
    <property type="entry name" value="CBS DOMAIN-CONTAINING PROTEIN CBSX3, MITOCHONDRIAL"/>
    <property type="match status" value="1"/>
</dbReference>
<protein>
    <recommendedName>
        <fullName evidence="3">CBS domain-containing protein</fullName>
    </recommendedName>
</protein>
<organism evidence="5 6">
    <name type="scientific">Eragrostis curvula</name>
    <name type="common">weeping love grass</name>
    <dbReference type="NCBI Taxonomy" id="38414"/>
    <lineage>
        <taxon>Eukaryota</taxon>
        <taxon>Viridiplantae</taxon>
        <taxon>Streptophyta</taxon>
        <taxon>Embryophyta</taxon>
        <taxon>Tracheophyta</taxon>
        <taxon>Spermatophyta</taxon>
        <taxon>Magnoliopsida</taxon>
        <taxon>Liliopsida</taxon>
        <taxon>Poales</taxon>
        <taxon>Poaceae</taxon>
        <taxon>PACMAD clade</taxon>
        <taxon>Chloridoideae</taxon>
        <taxon>Eragrostideae</taxon>
        <taxon>Eragrostidinae</taxon>
        <taxon>Eragrostis</taxon>
    </lineage>
</organism>
<name>A0A5J9WAY5_9POAL</name>
<comment type="caution">
    <text evidence="5">The sequence shown here is derived from an EMBL/GenBank/DDBJ whole genome shotgun (WGS) entry which is preliminary data.</text>
</comment>
<dbReference type="InterPro" id="IPR051257">
    <property type="entry name" value="Diverse_CBS-Domain"/>
</dbReference>
<feature type="domain" description="CBS" evidence="3">
    <location>
        <begin position="135"/>
        <end position="194"/>
    </location>
</feature>
<dbReference type="Proteomes" id="UP000324897">
    <property type="component" value="Chromosome 5"/>
</dbReference>
<evidence type="ECO:0000256" key="1">
    <source>
        <dbReference type="ARBA" id="ARBA00023122"/>
    </source>
</evidence>
<dbReference type="EMBL" id="RWGY01000004">
    <property type="protein sequence ID" value="TVU45161.1"/>
    <property type="molecule type" value="Genomic_DNA"/>
</dbReference>
<sequence>MQRAMQALGSHGNVLRSAVLRHISAPRSAMQPAAFSRFMSVSPASLEDGGFESATVADVLKSKGKGADGSWLWCTTEDSVYDAVKSMTQHNVGALVVIKPGQEKSIAGIVTERDYLRKIIVQGRSSKSTKVGDIMTEENKLITVKPDTRVLQAMQLMTEKRIRHIPVVDDGAGMVGMVSIGDVVQTVVSEHREELNRLNAYIQGGY</sequence>
<keyword evidence="1 2" id="KW-0129">CBS domain</keyword>
<feature type="domain" description="CBS" evidence="3">
    <location>
        <begin position="67"/>
        <end position="126"/>
    </location>
</feature>
<keyword evidence="6" id="KW-1185">Reference proteome</keyword>
<dbReference type="EMBL" id="RWGY01000004">
    <property type="protein sequence ID" value="TVU45171.1"/>
    <property type="molecule type" value="Genomic_DNA"/>
</dbReference>
<reference evidence="5 6" key="1">
    <citation type="journal article" date="2019" name="Sci. Rep.">
        <title>A high-quality genome of Eragrostis curvula grass provides insights into Poaceae evolution and supports new strategies to enhance forage quality.</title>
        <authorList>
            <person name="Carballo J."/>
            <person name="Santos B.A.C.M."/>
            <person name="Zappacosta D."/>
            <person name="Garbus I."/>
            <person name="Selva J.P."/>
            <person name="Gallo C.A."/>
            <person name="Diaz A."/>
            <person name="Albertini E."/>
            <person name="Caccamo M."/>
            <person name="Echenique V."/>
        </authorList>
    </citation>
    <scope>NUCLEOTIDE SEQUENCE [LARGE SCALE GENOMIC DNA]</scope>
    <source>
        <strain evidence="6">cv. Victoria</strain>
        <tissue evidence="5">Leaf</tissue>
    </source>
</reference>